<proteinExistence type="predicted"/>
<reference evidence="1" key="1">
    <citation type="submission" date="2023-05" db="EMBL/GenBank/DDBJ databases">
        <authorList>
            <consortium name="ELIXIR-Norway"/>
        </authorList>
    </citation>
    <scope>NUCLEOTIDE SEQUENCE</scope>
</reference>
<dbReference type="EMBL" id="OX596101">
    <property type="protein sequence ID" value="CAI9697077.1"/>
    <property type="molecule type" value="Genomic_DNA"/>
</dbReference>
<evidence type="ECO:0000313" key="1">
    <source>
        <dbReference type="EMBL" id="CAI9697077.1"/>
    </source>
</evidence>
<dbReference type="Proteomes" id="UP001162501">
    <property type="component" value="Chromosome 17"/>
</dbReference>
<gene>
    <name evidence="1" type="ORF">MRATA1EN3_LOCUS8290</name>
</gene>
<accession>A0ACB0E9D6</accession>
<protein>
    <submittedName>
        <fullName evidence="1">Uncharacterized protein</fullName>
    </submittedName>
</protein>
<sequence>MKQQKANWNPRRDRDEGRKGGTGSPGGGRGREGCSRAEELTLKEAEKGRERLGQRANGELNWRGGGTEGGDQSPPPGPSPRAPESAKHTEPRHSHAAPGTRAGAGGRAGPSGHHAPRPPGARGLLGDSGIPEARKAAAARVRGRAAESFALRVPVTLKLVPGLGVAKRRGSGRRAPTLAAHVPARGRGGGALSRERGERAAVPHGAASTPCLRPLSASLVLSVHLPLVCSKP</sequence>
<name>A0ACB0E9D6_RANTA</name>
<evidence type="ECO:0000313" key="2">
    <source>
        <dbReference type="Proteomes" id="UP001162501"/>
    </source>
</evidence>
<organism evidence="1 2">
    <name type="scientific">Rangifer tarandus platyrhynchus</name>
    <name type="common">Svalbard reindeer</name>
    <dbReference type="NCBI Taxonomy" id="3082113"/>
    <lineage>
        <taxon>Eukaryota</taxon>
        <taxon>Metazoa</taxon>
        <taxon>Chordata</taxon>
        <taxon>Craniata</taxon>
        <taxon>Vertebrata</taxon>
        <taxon>Euteleostomi</taxon>
        <taxon>Mammalia</taxon>
        <taxon>Eutheria</taxon>
        <taxon>Laurasiatheria</taxon>
        <taxon>Artiodactyla</taxon>
        <taxon>Ruminantia</taxon>
        <taxon>Pecora</taxon>
        <taxon>Cervidae</taxon>
        <taxon>Odocoileinae</taxon>
        <taxon>Rangifer</taxon>
    </lineage>
</organism>